<feature type="chain" id="PRO_5041958233" evidence="2">
    <location>
        <begin position="20"/>
        <end position="193"/>
    </location>
</feature>
<sequence length="193" mass="21342">MQSLLLLIILCCWLAASEAFTSNVPLSTFSTKLTAEESDNNENDENPPPSDENDDDNTGEIARATVKIDDGGSDLTDRFKYKVNALMGVFDPQNGEDDERQEGNILNAMLNFPVRYTFNIVGKTMGDEAKKEAYIDAVKQAVVATAGDDIVCKITPRGKNFVKVQCEAEVLNAGMINTIYDEIEKIDQTVMRF</sequence>
<protein>
    <submittedName>
        <fullName evidence="3">Uncharacterized protein</fullName>
    </submittedName>
</protein>
<dbReference type="Proteomes" id="UP001295423">
    <property type="component" value="Unassembled WGS sequence"/>
</dbReference>
<keyword evidence="2" id="KW-0732">Signal</keyword>
<accession>A0AAD2FIQ9</accession>
<dbReference type="AlphaFoldDB" id="A0AAD2FIQ9"/>
<dbReference type="Pfam" id="PF04359">
    <property type="entry name" value="DUF493"/>
    <property type="match status" value="1"/>
</dbReference>
<evidence type="ECO:0000313" key="4">
    <source>
        <dbReference type="Proteomes" id="UP001295423"/>
    </source>
</evidence>
<keyword evidence="4" id="KW-1185">Reference proteome</keyword>
<evidence type="ECO:0000313" key="3">
    <source>
        <dbReference type="EMBL" id="CAJ1942550.1"/>
    </source>
</evidence>
<dbReference type="Gene3D" id="3.30.70.260">
    <property type="match status" value="1"/>
</dbReference>
<reference evidence="3" key="1">
    <citation type="submission" date="2023-08" db="EMBL/GenBank/DDBJ databases">
        <authorList>
            <person name="Audoor S."/>
            <person name="Bilcke G."/>
        </authorList>
    </citation>
    <scope>NUCLEOTIDE SEQUENCE</scope>
</reference>
<evidence type="ECO:0000256" key="1">
    <source>
        <dbReference type="SAM" id="MobiDB-lite"/>
    </source>
</evidence>
<feature type="signal peptide" evidence="2">
    <location>
        <begin position="1"/>
        <end position="19"/>
    </location>
</feature>
<dbReference type="EMBL" id="CAKOGP040001112">
    <property type="protein sequence ID" value="CAJ1942550.1"/>
    <property type="molecule type" value="Genomic_DNA"/>
</dbReference>
<feature type="compositionally biased region" description="Acidic residues" evidence="1">
    <location>
        <begin position="36"/>
        <end position="58"/>
    </location>
</feature>
<evidence type="ECO:0000256" key="2">
    <source>
        <dbReference type="SAM" id="SignalP"/>
    </source>
</evidence>
<name>A0AAD2FIQ9_9STRA</name>
<organism evidence="3 4">
    <name type="scientific">Cylindrotheca closterium</name>
    <dbReference type="NCBI Taxonomy" id="2856"/>
    <lineage>
        <taxon>Eukaryota</taxon>
        <taxon>Sar</taxon>
        <taxon>Stramenopiles</taxon>
        <taxon>Ochrophyta</taxon>
        <taxon>Bacillariophyta</taxon>
        <taxon>Bacillariophyceae</taxon>
        <taxon>Bacillariophycidae</taxon>
        <taxon>Bacillariales</taxon>
        <taxon>Bacillariaceae</taxon>
        <taxon>Cylindrotheca</taxon>
    </lineage>
</organism>
<gene>
    <name evidence="3" type="ORF">CYCCA115_LOCUS8003</name>
</gene>
<dbReference type="InterPro" id="IPR007454">
    <property type="entry name" value="UPF0250_YbeD-like"/>
</dbReference>
<feature type="region of interest" description="Disordered" evidence="1">
    <location>
        <begin position="34"/>
        <end position="58"/>
    </location>
</feature>
<proteinExistence type="predicted"/>
<comment type="caution">
    <text evidence="3">The sequence shown here is derived from an EMBL/GenBank/DDBJ whole genome shotgun (WGS) entry which is preliminary data.</text>
</comment>